<evidence type="ECO:0000313" key="3">
    <source>
        <dbReference type="Proteomes" id="UP000689195"/>
    </source>
</evidence>
<dbReference type="Proteomes" id="UP000689195">
    <property type="component" value="Unassembled WGS sequence"/>
</dbReference>
<comment type="caution">
    <text evidence="2">The sequence shown here is derived from an EMBL/GenBank/DDBJ whole genome shotgun (WGS) entry which is preliminary data.</text>
</comment>
<proteinExistence type="predicted"/>
<evidence type="ECO:0000313" key="2">
    <source>
        <dbReference type="EMBL" id="CAD8190918.1"/>
    </source>
</evidence>
<feature type="chain" id="PRO_5035877740" evidence="1">
    <location>
        <begin position="24"/>
        <end position="108"/>
    </location>
</feature>
<dbReference type="EMBL" id="CAJJDO010000097">
    <property type="protein sequence ID" value="CAD8190918.1"/>
    <property type="molecule type" value="Genomic_DNA"/>
</dbReference>
<protein>
    <submittedName>
        <fullName evidence="2">Uncharacterized protein</fullName>
    </submittedName>
</protein>
<name>A0A8S1WLS2_9CILI</name>
<keyword evidence="3" id="KW-1185">Reference proteome</keyword>
<accession>A0A8S1WLS2</accession>
<organism evidence="2 3">
    <name type="scientific">Paramecium pentaurelia</name>
    <dbReference type="NCBI Taxonomy" id="43138"/>
    <lineage>
        <taxon>Eukaryota</taxon>
        <taxon>Sar</taxon>
        <taxon>Alveolata</taxon>
        <taxon>Ciliophora</taxon>
        <taxon>Intramacronucleata</taxon>
        <taxon>Oligohymenophorea</taxon>
        <taxon>Peniculida</taxon>
        <taxon>Parameciidae</taxon>
        <taxon>Paramecium</taxon>
    </lineage>
</organism>
<gene>
    <name evidence="2" type="ORF">PPENT_87.1.T0970183</name>
</gene>
<keyword evidence="1" id="KW-0732">Signal</keyword>
<reference evidence="2" key="1">
    <citation type="submission" date="2021-01" db="EMBL/GenBank/DDBJ databases">
        <authorList>
            <consortium name="Genoscope - CEA"/>
            <person name="William W."/>
        </authorList>
    </citation>
    <scope>NUCLEOTIDE SEQUENCE</scope>
</reference>
<feature type="signal peptide" evidence="1">
    <location>
        <begin position="1"/>
        <end position="23"/>
    </location>
</feature>
<sequence>MSQSMRIMIHIILAYQITLRTIAISPKRHQKIKSHENIQGGKYHKILRMMKRWIREWRRNKSIKKKQNIIQQTEVILEHEKIIVNKFKSKNLFFRQEQPQQWILTLLI</sequence>
<dbReference type="AlphaFoldDB" id="A0A8S1WLS2"/>
<evidence type="ECO:0000256" key="1">
    <source>
        <dbReference type="SAM" id="SignalP"/>
    </source>
</evidence>